<dbReference type="InterPro" id="IPR005358">
    <property type="entry name" value="Puta_zinc/iron-chelating_dom"/>
</dbReference>
<protein>
    <recommendedName>
        <fullName evidence="3">YkgJ family cysteine cluster protein</fullName>
    </recommendedName>
</protein>
<gene>
    <name evidence="1" type="ORF">GEAMG1_2577</name>
</gene>
<reference evidence="1 2" key="1">
    <citation type="submission" date="2022-03" db="EMBL/GenBank/DDBJ databases">
        <authorList>
            <person name="Koch H."/>
        </authorList>
    </citation>
    <scope>NUCLEOTIDE SEQUENCE [LARGE SCALE GENOMIC DNA]</scope>
    <source>
        <strain evidence="1 2">G1</strain>
    </source>
</reference>
<organism evidence="1 2">
    <name type="scientific">Trichlorobacter ammonificans</name>
    <dbReference type="NCBI Taxonomy" id="2916410"/>
    <lineage>
        <taxon>Bacteria</taxon>
        <taxon>Pseudomonadati</taxon>
        <taxon>Thermodesulfobacteriota</taxon>
        <taxon>Desulfuromonadia</taxon>
        <taxon>Geobacterales</taxon>
        <taxon>Geobacteraceae</taxon>
        <taxon>Trichlorobacter</taxon>
    </lineage>
</organism>
<dbReference type="Pfam" id="PF03692">
    <property type="entry name" value="CxxCxxCC"/>
    <property type="match status" value="1"/>
</dbReference>
<keyword evidence="2" id="KW-1185">Reference proteome</keyword>
<proteinExistence type="predicted"/>
<evidence type="ECO:0000313" key="1">
    <source>
        <dbReference type="EMBL" id="CAH2032413.1"/>
    </source>
</evidence>
<dbReference type="RefSeq" id="WP_305733165.1">
    <property type="nucleotide sequence ID" value="NZ_OW150024.1"/>
</dbReference>
<dbReference type="EMBL" id="OW150024">
    <property type="protein sequence ID" value="CAH2032413.1"/>
    <property type="molecule type" value="Genomic_DNA"/>
</dbReference>
<accession>A0ABN8HN59</accession>
<evidence type="ECO:0008006" key="3">
    <source>
        <dbReference type="Google" id="ProtNLM"/>
    </source>
</evidence>
<name>A0ABN8HN59_9BACT</name>
<dbReference type="Proteomes" id="UP001295463">
    <property type="component" value="Chromosome"/>
</dbReference>
<sequence>MTILTDEQHGTPWQPLLDELAEQRATLDLMTAAWAGEYRGAGGRLFCTAGCRSCCSLAVNCTLTEAVDLAAILTTEQAGAVAGYVQRLRDLTIPLTDLKSYLRMQRSEMGWCPLLGDDGCCMVYPLRPLSCRALLSTKEPHWCGADFGTLPPEEKQAFVASLDRSVVAFPLHYAAFTQDSGRELEERLLVRMREQFGIALYGNLPVLLHLVLAWRIQEILSAGPSAVEELLSRAGLDHPFLVERLS</sequence>
<evidence type="ECO:0000313" key="2">
    <source>
        <dbReference type="Proteomes" id="UP001295463"/>
    </source>
</evidence>